<keyword evidence="9" id="KW-1185">Reference proteome</keyword>
<reference evidence="6 9" key="2">
    <citation type="submission" date="2020-10" db="EMBL/GenBank/DDBJ databases">
        <title>Genome sequences of Pseudomonas isolates.</title>
        <authorList>
            <person name="Wessels L."/>
            <person name="Reich F."/>
            <person name="Hammerl J."/>
        </authorList>
    </citation>
    <scope>NUCLEOTIDE SEQUENCE [LARGE SCALE GENOMIC DNA]</scope>
    <source>
        <strain evidence="6 9">20-MO00624-0</strain>
    </source>
</reference>
<comment type="subcellular location">
    <subcellularLocation>
        <location evidence="1">Cell outer membrane</location>
    </subcellularLocation>
</comment>
<reference evidence="7 8" key="1">
    <citation type="submission" date="2018-06" db="EMBL/GenBank/DDBJ databases">
        <authorList>
            <consortium name="Pathogen Informatics"/>
            <person name="Doyle S."/>
        </authorList>
    </citation>
    <scope>NUCLEOTIDE SEQUENCE [LARGE SCALE GENOMIC DNA]</scope>
    <source>
        <strain evidence="7 8">NCTC11842</strain>
    </source>
</reference>
<evidence type="ECO:0000256" key="1">
    <source>
        <dbReference type="ARBA" id="ARBA00004442"/>
    </source>
</evidence>
<dbReference type="PROSITE" id="PS51257">
    <property type="entry name" value="PROKAR_LIPOPROTEIN"/>
    <property type="match status" value="1"/>
</dbReference>
<dbReference type="CDD" id="cd07185">
    <property type="entry name" value="OmpA_C-like"/>
    <property type="match status" value="1"/>
</dbReference>
<evidence type="ECO:0000313" key="9">
    <source>
        <dbReference type="Proteomes" id="UP000626180"/>
    </source>
</evidence>
<evidence type="ECO:0000313" key="8">
    <source>
        <dbReference type="Proteomes" id="UP000250443"/>
    </source>
</evidence>
<dbReference type="Proteomes" id="UP000626180">
    <property type="component" value="Unassembled WGS sequence"/>
</dbReference>
<dbReference type="AlphaFoldDB" id="A0A2X2CN34"/>
<dbReference type="InterPro" id="IPR025511">
    <property type="entry name" value="DUF4398"/>
</dbReference>
<dbReference type="InterPro" id="IPR036737">
    <property type="entry name" value="OmpA-like_sf"/>
</dbReference>
<dbReference type="InterPro" id="IPR006665">
    <property type="entry name" value="OmpA-like"/>
</dbReference>
<dbReference type="Proteomes" id="UP000250443">
    <property type="component" value="Unassembled WGS sequence"/>
</dbReference>
<evidence type="ECO:0000256" key="3">
    <source>
        <dbReference type="PROSITE-ProRule" id="PRU00473"/>
    </source>
</evidence>
<feature type="coiled-coil region" evidence="4">
    <location>
        <begin position="99"/>
        <end position="133"/>
    </location>
</feature>
<evidence type="ECO:0000256" key="4">
    <source>
        <dbReference type="SAM" id="Coils"/>
    </source>
</evidence>
<dbReference type="InterPro" id="IPR006664">
    <property type="entry name" value="OMP_bac"/>
</dbReference>
<proteinExistence type="predicted"/>
<organism evidence="7 8">
    <name type="scientific">Pseudomonas luteola</name>
    <dbReference type="NCBI Taxonomy" id="47886"/>
    <lineage>
        <taxon>Bacteria</taxon>
        <taxon>Pseudomonadati</taxon>
        <taxon>Pseudomonadota</taxon>
        <taxon>Gammaproteobacteria</taxon>
        <taxon>Pseudomonadales</taxon>
        <taxon>Pseudomonadaceae</taxon>
        <taxon>Pseudomonas</taxon>
    </lineage>
</organism>
<dbReference type="SUPFAM" id="SSF103088">
    <property type="entry name" value="OmpA-like"/>
    <property type="match status" value="1"/>
</dbReference>
<evidence type="ECO:0000313" key="7">
    <source>
        <dbReference type="EMBL" id="SPZ09597.1"/>
    </source>
</evidence>
<sequence>MIRSVLSVAGLALAFSMITGCTSSSTITRQALQDAKSRYATVKTDSDVLRSAPKDVKRAEETLDKAEQLAGYWGSSKDVRHFAYLSQRYSDIAREHASLRLSQDKATQLQLQIERLQLQLREKELRSARERNVWLTDQLFNLGTTQTERGLVMTLGDVLFAPGRSQLNPTANETVLKLAQFLQINPKREIRIEGYTDNSGDEDRNLSLSKQRAHAVARALSALGVEAGRLQVIGYGEDYPVTSNGTAEGRAKNRRVEVVFSDENGNFIPAR</sequence>
<dbReference type="PRINTS" id="PR01021">
    <property type="entry name" value="OMPADOMAIN"/>
</dbReference>
<protein>
    <submittedName>
        <fullName evidence="6">OmpA family protein</fullName>
    </submittedName>
    <submittedName>
        <fullName evidence="7">OmpA/MotB domain-containing protein</fullName>
    </submittedName>
</protein>
<dbReference type="Pfam" id="PF14346">
    <property type="entry name" value="DUF4398"/>
    <property type="match status" value="1"/>
</dbReference>
<dbReference type="EMBL" id="JADMCD010000013">
    <property type="protein sequence ID" value="MBF8643032.1"/>
    <property type="molecule type" value="Genomic_DNA"/>
</dbReference>
<dbReference type="EMBL" id="UAUF01000013">
    <property type="protein sequence ID" value="SPZ09597.1"/>
    <property type="molecule type" value="Genomic_DNA"/>
</dbReference>
<dbReference type="GO" id="GO:0009279">
    <property type="term" value="C:cell outer membrane"/>
    <property type="evidence" value="ECO:0007669"/>
    <property type="project" value="UniProtKB-SubCell"/>
</dbReference>
<evidence type="ECO:0000256" key="2">
    <source>
        <dbReference type="ARBA" id="ARBA00023136"/>
    </source>
</evidence>
<name>A0A2X2CN34_PSELU</name>
<dbReference type="PROSITE" id="PS51123">
    <property type="entry name" value="OMPA_2"/>
    <property type="match status" value="1"/>
</dbReference>
<dbReference type="PANTHER" id="PTHR30329:SF20">
    <property type="entry name" value="EXPORTED PROTEIN"/>
    <property type="match status" value="1"/>
</dbReference>
<feature type="domain" description="OmpA-like" evidence="5">
    <location>
        <begin position="147"/>
        <end position="264"/>
    </location>
</feature>
<keyword evidence="4" id="KW-0175">Coiled coil</keyword>
<dbReference type="RefSeq" id="WP_010797749.1">
    <property type="nucleotide sequence ID" value="NZ_CP069262.1"/>
</dbReference>
<dbReference type="Gene3D" id="3.30.1330.60">
    <property type="entry name" value="OmpA-like domain"/>
    <property type="match status" value="1"/>
</dbReference>
<dbReference type="Pfam" id="PF00691">
    <property type="entry name" value="OmpA"/>
    <property type="match status" value="1"/>
</dbReference>
<keyword evidence="2 3" id="KW-0472">Membrane</keyword>
<gene>
    <name evidence="7" type="primary">yiaD_4</name>
    <name evidence="6" type="ORF">IRZ65_20385</name>
    <name evidence="7" type="ORF">NCTC11842_03172</name>
</gene>
<dbReference type="PRINTS" id="PR01023">
    <property type="entry name" value="NAFLGMOTY"/>
</dbReference>
<evidence type="ECO:0000259" key="5">
    <source>
        <dbReference type="PROSITE" id="PS51123"/>
    </source>
</evidence>
<evidence type="ECO:0000313" key="6">
    <source>
        <dbReference type="EMBL" id="MBF8643032.1"/>
    </source>
</evidence>
<accession>A0A2X2CN34</accession>
<dbReference type="PANTHER" id="PTHR30329">
    <property type="entry name" value="STATOR ELEMENT OF FLAGELLAR MOTOR COMPLEX"/>
    <property type="match status" value="1"/>
</dbReference>
<dbReference type="InterPro" id="IPR050330">
    <property type="entry name" value="Bact_OuterMem_StrucFunc"/>
</dbReference>